<evidence type="ECO:0000259" key="1">
    <source>
        <dbReference type="Pfam" id="PF04773"/>
    </source>
</evidence>
<dbReference type="InterPro" id="IPR013783">
    <property type="entry name" value="Ig-like_fold"/>
</dbReference>
<dbReference type="PANTHER" id="PTHR38731">
    <property type="entry name" value="LIPL45-RELATED LIPOPROTEIN-RELATED"/>
    <property type="match status" value="1"/>
</dbReference>
<dbReference type="Pfam" id="PF04773">
    <property type="entry name" value="FecR"/>
    <property type="match status" value="1"/>
</dbReference>
<evidence type="ECO:0000313" key="2">
    <source>
        <dbReference type="EMBL" id="MBW8638859.1"/>
    </source>
</evidence>
<comment type="caution">
    <text evidence="2">The sequence shown here is derived from an EMBL/GenBank/DDBJ whole genome shotgun (WGS) entry which is preliminary data.</text>
</comment>
<evidence type="ECO:0000313" key="3">
    <source>
        <dbReference type="Proteomes" id="UP001196509"/>
    </source>
</evidence>
<keyword evidence="3" id="KW-1185">Reference proteome</keyword>
<sequence>MKLERLARSAALALLTTIAIVLPAIQRDETDAFAQTSDAMTGAFALEDEFVTIAMLPGTNLRDIAAEYLDDPDLWPIILSLNDISDVTEIAEGQELQLPTSQLQTAVKALAASLESIQLANEAGAQLFAPILIRNAITLRDKAIREKQNGVYKESILLSSRSIDRAESARKKSQENRDVEAEARLSDRQGWVEGQKIQENSWTQRELNAVLNEQEKLRTLSSSTAQVVFRDASRLRLNANSQAVIERMRADPLQRREDAQISLVQGDFYALLASENNRNRLEVNLPNADATIDSGSFWVSQDQSGAKFSNFDVKPVSVTAAGETTVLGRNEGAVIRNGRAPEEKVNIQGRVHLVSPDEGAVFYGNDAELVWDPIGGGEQYWVEIAYDPRFDRMAKSLFGIEGAQVGNLELDPGGYFWRVAAIDAFGLPGQMSTVRKFEVRFDDTPPFLKILVPGPDAILRRASITLEGETEPEVEIVIEGDRLEVGPDGRFGYQMEAVEGENSVTVTAIDRAGNETQRVAKFTYLRDENTNIAFDDALIRDERGRFLTAGDTLTLSGKVNADAKISVVDAEESIRSETYAEPDGAFLVNIPIAGDEENLAIRVTSPSGYAFEETLEAVILDTAPTIRFSSPPPLVTSESMLQLAIETDQPASVIVNGHEARAENGAAHVEIELQQGPNLIETVATNAVGLVAIDKRTVIFDTEAPTITLQNIEVTPKGETALVSLNIGASDASGLAKTSRFNIRSGEQQHSGVLRFNKIRKAYQGSMEIPFGEDELIFEIEIADVAGNVNNLRLVQ</sequence>
<dbReference type="AlphaFoldDB" id="A0AAE3D1I5"/>
<proteinExistence type="predicted"/>
<reference evidence="2" key="1">
    <citation type="submission" date="2021-08" db="EMBL/GenBank/DDBJ databases">
        <title>Hoeflea bacterium WL0058 sp. nov., isolated from the sediment.</title>
        <authorList>
            <person name="Wang L."/>
            <person name="Zhang D."/>
        </authorList>
    </citation>
    <scope>NUCLEOTIDE SEQUENCE</scope>
    <source>
        <strain evidence="2">WL0058</strain>
    </source>
</reference>
<dbReference type="Proteomes" id="UP001196509">
    <property type="component" value="Unassembled WGS sequence"/>
</dbReference>
<dbReference type="Pfam" id="PF09136">
    <property type="entry name" value="Glucodextran_B"/>
    <property type="match status" value="1"/>
</dbReference>
<organism evidence="2 3">
    <name type="scientific">Flavimaribacter sediminis</name>
    <dbReference type="NCBI Taxonomy" id="2865987"/>
    <lineage>
        <taxon>Bacteria</taxon>
        <taxon>Pseudomonadati</taxon>
        <taxon>Pseudomonadota</taxon>
        <taxon>Alphaproteobacteria</taxon>
        <taxon>Hyphomicrobiales</taxon>
        <taxon>Rhizobiaceae</taxon>
        <taxon>Flavimaribacter</taxon>
    </lineage>
</organism>
<name>A0AAE3D1I5_9HYPH</name>
<dbReference type="InterPro" id="IPR006860">
    <property type="entry name" value="FecR"/>
</dbReference>
<dbReference type="Gene3D" id="2.60.40.10">
    <property type="entry name" value="Immunoglobulins"/>
    <property type="match status" value="3"/>
</dbReference>
<protein>
    <submittedName>
        <fullName evidence="2">FecR family protein</fullName>
    </submittedName>
</protein>
<gene>
    <name evidence="2" type="ORF">K1W69_16805</name>
</gene>
<accession>A0AAE3D1I5</accession>
<feature type="domain" description="FecR protein" evidence="1">
    <location>
        <begin position="216"/>
        <end position="306"/>
    </location>
</feature>
<dbReference type="EMBL" id="JAICBX010000003">
    <property type="protein sequence ID" value="MBW8638859.1"/>
    <property type="molecule type" value="Genomic_DNA"/>
</dbReference>
<dbReference type="RefSeq" id="WP_220229582.1">
    <property type="nucleotide sequence ID" value="NZ_JAICBX010000003.1"/>
</dbReference>